<accession>G0PII0</accession>
<dbReference type="HOGENOM" id="CLU_441620_0_0_1"/>
<proteinExistence type="predicted"/>
<dbReference type="OrthoDB" id="5911671at2759"/>
<sequence>MDAKEKNATAKIVELVEYELWKVVDMLNCKFYTQISRTDAEEVCEHFVRRLVNFQMKLLMRWHDFCSENDVFQTFGKTTILERLEVDSEVIADCANELIIEADLFEEIVITSLLLEQDMSDWVIWDDEFWEFSRKPKLFLLTALCKGSMQESQTMEFRNFFNALAHEVNIKIREEMLNMKNPYFSLQTNHFYDALSTQTLPPGNESHQPLDYYQKYSLLLKERNYCSGEVFEKAYSGCESTESYKLRCHWRKVIREKKRKSVVNAAVHRIINYTSLSEYPATYSDHSRKEGCGAAMTVDASQYTPTINIPIKEQQIVKDEKAENSQVFDYFEAQNEKEEEQVYQQCMRKIKLLDKIKCFDFNEFYKKKDKFYSENSKPSEYILEKEYNKENEIVDIDLEICSSGNEVIAFKCSSTQLTPSQKECVMHSYTSEKVSEDVIHLKEPDFIPLPEKPGLQKQEDVACGGSSGRKTKRRAREEPRPRTDPPEDSDDIHEYCVESLRYNNKFSSDVMHISHHIPELPGSGDSIRPTERSHSTFLGSIRPLKDPPVQVPPGDKVQHKVLRLDHDFRWSDTSSKIIMKDVHHRTDPPDPWILITMVWRRCREEDRPRKDPPSLVPHHHQFSWLDHQVPALVMAH</sequence>
<evidence type="ECO:0000313" key="3">
    <source>
        <dbReference type="Proteomes" id="UP000008068"/>
    </source>
</evidence>
<name>G0PII0_CAEBE</name>
<dbReference type="FunCoup" id="G0PII0">
    <property type="interactions" value="227"/>
</dbReference>
<evidence type="ECO:0000256" key="1">
    <source>
        <dbReference type="SAM" id="MobiDB-lite"/>
    </source>
</evidence>
<keyword evidence="3" id="KW-1185">Reference proteome</keyword>
<protein>
    <submittedName>
        <fullName evidence="2">Uncharacterized protein</fullName>
    </submittedName>
</protein>
<dbReference type="EMBL" id="GL380571">
    <property type="protein sequence ID" value="EGT57730.1"/>
    <property type="molecule type" value="Genomic_DNA"/>
</dbReference>
<dbReference type="eggNOG" id="ENOG502TJB2">
    <property type="taxonomic scope" value="Eukaryota"/>
</dbReference>
<gene>
    <name evidence="2" type="ORF">CAEBREN_00435</name>
</gene>
<evidence type="ECO:0000313" key="2">
    <source>
        <dbReference type="EMBL" id="EGT57730.1"/>
    </source>
</evidence>
<dbReference type="AlphaFoldDB" id="G0PII0"/>
<feature type="region of interest" description="Disordered" evidence="1">
    <location>
        <begin position="447"/>
        <end position="492"/>
    </location>
</feature>
<dbReference type="Proteomes" id="UP000008068">
    <property type="component" value="Unassembled WGS sequence"/>
</dbReference>
<dbReference type="InParanoid" id="G0PII0"/>
<reference evidence="3" key="1">
    <citation type="submission" date="2011-07" db="EMBL/GenBank/DDBJ databases">
        <authorList>
            <consortium name="Caenorhabditis brenneri Sequencing and Analysis Consortium"/>
            <person name="Wilson R.K."/>
        </authorList>
    </citation>
    <scope>NUCLEOTIDE SEQUENCE [LARGE SCALE GENOMIC DNA]</scope>
    <source>
        <strain evidence="3">PB2801</strain>
    </source>
</reference>
<feature type="compositionally biased region" description="Basic and acidic residues" evidence="1">
    <location>
        <begin position="475"/>
        <end position="485"/>
    </location>
</feature>
<organism evidence="3">
    <name type="scientific">Caenorhabditis brenneri</name>
    <name type="common">Nematode worm</name>
    <dbReference type="NCBI Taxonomy" id="135651"/>
    <lineage>
        <taxon>Eukaryota</taxon>
        <taxon>Metazoa</taxon>
        <taxon>Ecdysozoa</taxon>
        <taxon>Nematoda</taxon>
        <taxon>Chromadorea</taxon>
        <taxon>Rhabditida</taxon>
        <taxon>Rhabditina</taxon>
        <taxon>Rhabditomorpha</taxon>
        <taxon>Rhabditoidea</taxon>
        <taxon>Rhabditidae</taxon>
        <taxon>Peloderinae</taxon>
        <taxon>Caenorhabditis</taxon>
    </lineage>
</organism>